<dbReference type="GeneID" id="36344854"/>
<sequence length="415" mass="46977">MAVDNTSCFGMNLDMEVVGMRQSLDPLTYLLSNEVGECCSGHAASIINVQAFAQLSSGDSDGNSDLCLSWVSGLLWQRKWMEYDKKKWILEVNADVSIRKSSSRNRAHASAQLLPPFHSLEVYSNERRSFPSKLHLRHSNGFSSPANCKSQTYETRSIKGLSQNIDLKLCIFFQPLVKGKKILKNVKIPHTWACKRFHLLLTNKQSDLKVHFLQTKLNKKGSFWLQNLFCYNILIKSLKKDICNLEICLMPFGDLIAGEKIINTVVLKLPSHLLVSLHFCKTTLAFFGEESEGENDFVVLMPVEFISRRAELATTQFETCLSSWLKRNVFNFLIPVIASDSVLNDIAKSAVFRFLVLCILTTVSSHFFSEPDALNLLSIRCSSPKISLNLMQILCIHIAQNSFHPAFFIPSKFYC</sequence>
<dbReference type="CTD" id="36344854"/>
<reference evidence="1 2" key="1">
    <citation type="journal article" date="2013" name="Nat. Genet.">
        <title>The genome of the hydatid tapeworm Echinococcus granulosus.</title>
        <authorList>
            <person name="Zheng H."/>
            <person name="Zhang W."/>
            <person name="Zhang L."/>
            <person name="Zhang Z."/>
            <person name="Li J."/>
            <person name="Lu G."/>
            <person name="Zhu Y."/>
            <person name="Wang Y."/>
            <person name="Huang Y."/>
            <person name="Liu J."/>
            <person name="Kang H."/>
            <person name="Chen J."/>
            <person name="Wang L."/>
            <person name="Chen A."/>
            <person name="Yu S."/>
            <person name="Gao Z."/>
            <person name="Jin L."/>
            <person name="Gu W."/>
            <person name="Wang Z."/>
            <person name="Zhao L."/>
            <person name="Shi B."/>
            <person name="Wen H."/>
            <person name="Lin R."/>
            <person name="Jones M.K."/>
            <person name="Brejova B."/>
            <person name="Vinar T."/>
            <person name="Zhao G."/>
            <person name="McManus D.P."/>
            <person name="Chen Z."/>
            <person name="Zhou Y."/>
            <person name="Wang S."/>
        </authorList>
    </citation>
    <scope>NUCLEOTIDE SEQUENCE [LARGE SCALE GENOMIC DNA]</scope>
</reference>
<evidence type="ECO:0000313" key="2">
    <source>
        <dbReference type="Proteomes" id="UP000019149"/>
    </source>
</evidence>
<dbReference type="Proteomes" id="UP000019149">
    <property type="component" value="Unassembled WGS sequence"/>
</dbReference>
<dbReference type="KEGG" id="egl:EGR_09139"/>
<accession>W6URK6</accession>
<organism evidence="1 2">
    <name type="scientific">Echinococcus granulosus</name>
    <name type="common">Hydatid tapeworm</name>
    <dbReference type="NCBI Taxonomy" id="6210"/>
    <lineage>
        <taxon>Eukaryota</taxon>
        <taxon>Metazoa</taxon>
        <taxon>Spiralia</taxon>
        <taxon>Lophotrochozoa</taxon>
        <taxon>Platyhelminthes</taxon>
        <taxon>Cestoda</taxon>
        <taxon>Eucestoda</taxon>
        <taxon>Cyclophyllidea</taxon>
        <taxon>Taeniidae</taxon>
        <taxon>Echinococcus</taxon>
        <taxon>Echinococcus granulosus group</taxon>
    </lineage>
</organism>
<proteinExistence type="predicted"/>
<dbReference type="EMBL" id="APAU02000133">
    <property type="protein sequence ID" value="EUB56014.1"/>
    <property type="molecule type" value="Genomic_DNA"/>
</dbReference>
<dbReference type="RefSeq" id="XP_024347210.1">
    <property type="nucleotide sequence ID" value="XM_024498388.1"/>
</dbReference>
<evidence type="ECO:0000313" key="1">
    <source>
        <dbReference type="EMBL" id="EUB56014.1"/>
    </source>
</evidence>
<comment type="caution">
    <text evidence="1">The sequence shown here is derived from an EMBL/GenBank/DDBJ whole genome shotgun (WGS) entry which is preliminary data.</text>
</comment>
<name>W6URK6_ECHGR</name>
<protein>
    <submittedName>
        <fullName evidence="1">Uncharacterized protein</fullName>
    </submittedName>
</protein>
<gene>
    <name evidence="1" type="ORF">EGR_09139</name>
</gene>
<keyword evidence="2" id="KW-1185">Reference proteome</keyword>
<dbReference type="AlphaFoldDB" id="W6URK6"/>